<dbReference type="FunFam" id="3.40.50.150:FF:000051">
    <property type="entry name" value="tRNA (guanine(26)-N(2))-dimethyltransferase"/>
    <property type="match status" value="1"/>
</dbReference>
<evidence type="ECO:0000256" key="6">
    <source>
        <dbReference type="ARBA" id="ARBA00022884"/>
    </source>
</evidence>
<comment type="caution">
    <text evidence="12">The sequence shown here is derived from an EMBL/GenBank/DDBJ whole genome shotgun (WGS) entry which is preliminary data.</text>
</comment>
<dbReference type="GO" id="GO:0000049">
    <property type="term" value="F:tRNA binding"/>
    <property type="evidence" value="ECO:0007669"/>
    <property type="project" value="UniProtKB-UniRule"/>
</dbReference>
<keyword evidence="13" id="KW-1185">Reference proteome</keyword>
<dbReference type="SUPFAM" id="SSF53335">
    <property type="entry name" value="S-adenosyl-L-methionine-dependent methyltransferases"/>
    <property type="match status" value="1"/>
</dbReference>
<protein>
    <recommendedName>
        <fullName evidence="9 10">tRNA (guanine(26)-N(2))-dimethyltransferase</fullName>
        <ecNumber evidence="7 10">2.1.1.216</ecNumber>
    </recommendedName>
</protein>
<comment type="similarity">
    <text evidence="10">Belongs to the class I-like SAM-binding methyltransferase superfamily. Trm1 family.</text>
</comment>
<evidence type="ECO:0000256" key="11">
    <source>
        <dbReference type="SAM" id="MobiDB-lite"/>
    </source>
</evidence>
<evidence type="ECO:0000256" key="9">
    <source>
        <dbReference type="ARBA" id="ARBA00074266"/>
    </source>
</evidence>
<dbReference type="PANTHER" id="PTHR10631">
    <property type="entry name" value="N 2 ,N 2 -DIMETHYLGUANOSINE TRNA METHYLTRANSFERASE"/>
    <property type="match status" value="1"/>
</dbReference>
<evidence type="ECO:0000256" key="3">
    <source>
        <dbReference type="ARBA" id="ARBA00022679"/>
    </source>
</evidence>
<accession>A0AAV2BL75</accession>
<dbReference type="GO" id="GO:0005634">
    <property type="term" value="C:nucleus"/>
    <property type="evidence" value="ECO:0007669"/>
    <property type="project" value="TreeGrafter"/>
</dbReference>
<dbReference type="EC" id="2.1.1.216" evidence="7 10"/>
<dbReference type="InterPro" id="IPR002905">
    <property type="entry name" value="Trm1"/>
</dbReference>
<reference evidence="12 13" key="1">
    <citation type="submission" date="2024-04" db="EMBL/GenBank/DDBJ databases">
        <authorList>
            <person name="Rising A."/>
            <person name="Reimegard J."/>
            <person name="Sonavane S."/>
            <person name="Akerstrom W."/>
            <person name="Nylinder S."/>
            <person name="Hedman E."/>
            <person name="Kallberg Y."/>
        </authorList>
    </citation>
    <scope>NUCLEOTIDE SEQUENCE [LARGE SCALE GENOMIC DNA]</scope>
</reference>
<dbReference type="Proteomes" id="UP001497382">
    <property type="component" value="Unassembled WGS sequence"/>
</dbReference>
<keyword evidence="2 10" id="KW-0489">Methyltransferase</keyword>
<keyword evidence="1 10" id="KW-0820">tRNA-binding</keyword>
<dbReference type="Gene3D" id="3.30.56.70">
    <property type="entry name" value="N2,N2-dimethylguanosine tRNA methyltransferase, C-terminal domain"/>
    <property type="match status" value="1"/>
</dbReference>
<dbReference type="AlphaFoldDB" id="A0AAV2BL75"/>
<dbReference type="EMBL" id="CAXIEN010000409">
    <property type="protein sequence ID" value="CAL1296962.1"/>
    <property type="molecule type" value="Genomic_DNA"/>
</dbReference>
<gene>
    <name evidence="12" type="ORF">LARSCL_LOCUS20022</name>
</gene>
<keyword evidence="3 10" id="KW-0808">Transferase</keyword>
<evidence type="ECO:0000256" key="7">
    <source>
        <dbReference type="ARBA" id="ARBA00039099"/>
    </source>
</evidence>
<name>A0AAV2BL75_9ARAC</name>
<dbReference type="GO" id="GO:0002940">
    <property type="term" value="P:tRNA N2-guanine methylation"/>
    <property type="evidence" value="ECO:0007669"/>
    <property type="project" value="TreeGrafter"/>
</dbReference>
<evidence type="ECO:0000313" key="12">
    <source>
        <dbReference type="EMBL" id="CAL1296962.1"/>
    </source>
</evidence>
<feature type="region of interest" description="Disordered" evidence="11">
    <location>
        <begin position="519"/>
        <end position="573"/>
    </location>
</feature>
<sequence length="573" mass="64248">MFSNVRSALRLSNFYLVFRKRFLIMTESLICIDKSSELPQNVDNLIYIDKTPFTAVTEGKAEVLFPSSHDVFYNPVQEFNRDLSIAVLKQFALDPPKTKYKAKEADSSENSDIPGISVLEALSASGLRAIRFAKEVPNLSKVLANDRDTQAYLSIQRNIKHNKVENIVQATNEDASLIMYKNRCYKDRFDAIDLDPYGTAAPFLDAAVQSVKDGGLLMITCTDMAILCGNGVEACHAKYGAVSAKIGSCHEMALRILLQSIESHANRYGRYIVPLLSLSVDFYVRVFLQVFTSPATVKESICKLSMVFVCTGCGSFYLQTVGTKTITPHGQKYTPSVGPPVDRKCSICGHSFKMCGPVWSHKLHNKDFIQKTVKHIEEESSLYNTSKRMVGMLNVVLEELEDFPLFHRIEQLSSILHVKAPSSNEIRSAVMNAGYQVSLSHTSPTSLKTDAPPEVIWDIMRAWANMFPGKKTFELEPSKTIMSKKSSIEVSFKLHPDAEPKSRCNNLLRFQINPAPNWGPKCRATTSVNNDKLEKKRSKQKSKRKEGTEESHKENVKKLKAEENSEISSENCK</sequence>
<evidence type="ECO:0000256" key="5">
    <source>
        <dbReference type="ARBA" id="ARBA00022694"/>
    </source>
</evidence>
<dbReference type="GO" id="GO:0160104">
    <property type="term" value="F:tRNA (guanine(26)-N2)-dimethyltransferase activity"/>
    <property type="evidence" value="ECO:0007669"/>
    <property type="project" value="UniProtKB-UniRule"/>
</dbReference>
<comment type="catalytic activity">
    <reaction evidence="8 10">
        <text>guanosine(26) in tRNA + 2 S-adenosyl-L-methionine = N(2)-dimethylguanosine(26) in tRNA + 2 S-adenosyl-L-homocysteine + 2 H(+)</text>
        <dbReference type="Rhea" id="RHEA:43140"/>
        <dbReference type="Rhea" id="RHEA-COMP:10359"/>
        <dbReference type="Rhea" id="RHEA-COMP:10360"/>
        <dbReference type="ChEBI" id="CHEBI:15378"/>
        <dbReference type="ChEBI" id="CHEBI:57856"/>
        <dbReference type="ChEBI" id="CHEBI:59789"/>
        <dbReference type="ChEBI" id="CHEBI:74269"/>
        <dbReference type="ChEBI" id="CHEBI:74513"/>
        <dbReference type="EC" id="2.1.1.216"/>
    </reaction>
</comment>
<dbReference type="NCBIfam" id="TIGR00308">
    <property type="entry name" value="TRM1"/>
    <property type="match status" value="1"/>
</dbReference>
<dbReference type="InterPro" id="IPR029063">
    <property type="entry name" value="SAM-dependent_MTases_sf"/>
</dbReference>
<organism evidence="12 13">
    <name type="scientific">Larinioides sclopetarius</name>
    <dbReference type="NCBI Taxonomy" id="280406"/>
    <lineage>
        <taxon>Eukaryota</taxon>
        <taxon>Metazoa</taxon>
        <taxon>Ecdysozoa</taxon>
        <taxon>Arthropoda</taxon>
        <taxon>Chelicerata</taxon>
        <taxon>Arachnida</taxon>
        <taxon>Araneae</taxon>
        <taxon>Araneomorphae</taxon>
        <taxon>Entelegynae</taxon>
        <taxon>Araneoidea</taxon>
        <taxon>Araneidae</taxon>
        <taxon>Larinioides</taxon>
    </lineage>
</organism>
<evidence type="ECO:0000256" key="4">
    <source>
        <dbReference type="ARBA" id="ARBA00022691"/>
    </source>
</evidence>
<feature type="compositionally biased region" description="Basic residues" evidence="11">
    <location>
        <begin position="535"/>
        <end position="544"/>
    </location>
</feature>
<dbReference type="PANTHER" id="PTHR10631:SF3">
    <property type="entry name" value="TRNA (GUANINE(26)-N(2))-DIMETHYLTRANSFERASE"/>
    <property type="match status" value="1"/>
</dbReference>
<dbReference type="PROSITE" id="PS51626">
    <property type="entry name" value="SAM_MT_TRM1"/>
    <property type="match status" value="1"/>
</dbReference>
<dbReference type="Pfam" id="PF02005">
    <property type="entry name" value="TRM"/>
    <property type="match status" value="1"/>
</dbReference>
<keyword evidence="4 10" id="KW-0949">S-adenosyl-L-methionine</keyword>
<evidence type="ECO:0000256" key="2">
    <source>
        <dbReference type="ARBA" id="ARBA00022603"/>
    </source>
</evidence>
<evidence type="ECO:0000313" key="13">
    <source>
        <dbReference type="Proteomes" id="UP001497382"/>
    </source>
</evidence>
<dbReference type="FunFam" id="3.30.56.70:FF:000001">
    <property type="entry name" value="tRNA (guanine(26)-N(2))-dimethyltransferase"/>
    <property type="match status" value="1"/>
</dbReference>
<dbReference type="Gene3D" id="3.40.50.150">
    <property type="entry name" value="Vaccinia Virus protein VP39"/>
    <property type="match status" value="1"/>
</dbReference>
<dbReference type="InterPro" id="IPR042296">
    <property type="entry name" value="tRNA_met_Trm1_C"/>
</dbReference>
<evidence type="ECO:0000256" key="8">
    <source>
        <dbReference type="ARBA" id="ARBA00051897"/>
    </source>
</evidence>
<keyword evidence="6 10" id="KW-0694">RNA-binding</keyword>
<feature type="compositionally biased region" description="Basic and acidic residues" evidence="11">
    <location>
        <begin position="545"/>
        <end position="563"/>
    </location>
</feature>
<keyword evidence="5 10" id="KW-0819">tRNA processing</keyword>
<evidence type="ECO:0000256" key="10">
    <source>
        <dbReference type="PROSITE-ProRule" id="PRU00958"/>
    </source>
</evidence>
<evidence type="ECO:0000256" key="1">
    <source>
        <dbReference type="ARBA" id="ARBA00022555"/>
    </source>
</evidence>
<proteinExistence type="inferred from homology"/>